<reference evidence="4 5" key="1">
    <citation type="submission" date="2020-03" db="EMBL/GenBank/DDBJ databases">
        <title>Whole genome shotgun sequence of Phytohabitans flavus NBRC 107702.</title>
        <authorList>
            <person name="Komaki H."/>
            <person name="Tamura T."/>
        </authorList>
    </citation>
    <scope>NUCLEOTIDE SEQUENCE [LARGE SCALE GENOMIC DNA]</scope>
    <source>
        <strain evidence="4 5">NBRC 107702</strain>
    </source>
</reference>
<feature type="region of interest" description="Disordered" evidence="1">
    <location>
        <begin position="362"/>
        <end position="561"/>
    </location>
</feature>
<evidence type="ECO:0000313" key="4">
    <source>
        <dbReference type="EMBL" id="BCB73760.1"/>
    </source>
</evidence>
<dbReference type="Pfam" id="PF11887">
    <property type="entry name" value="Mce4_CUP1"/>
    <property type="match status" value="1"/>
</dbReference>
<dbReference type="Proteomes" id="UP000502508">
    <property type="component" value="Chromosome"/>
</dbReference>
<feature type="domain" description="Mce/MlaD" evidence="2">
    <location>
        <begin position="29"/>
        <end position="102"/>
    </location>
</feature>
<organism evidence="4 5">
    <name type="scientific">Phytohabitans flavus</name>
    <dbReference type="NCBI Taxonomy" id="1076124"/>
    <lineage>
        <taxon>Bacteria</taxon>
        <taxon>Bacillati</taxon>
        <taxon>Actinomycetota</taxon>
        <taxon>Actinomycetes</taxon>
        <taxon>Micromonosporales</taxon>
        <taxon>Micromonosporaceae</taxon>
    </lineage>
</organism>
<feature type="compositionally biased region" description="Basic residues" evidence="1">
    <location>
        <begin position="499"/>
        <end position="515"/>
    </location>
</feature>
<sequence length="561" mass="60881">MRWRTGIALAVSTVAVVAACAVVRGEPERRVVAHFARVVGVYPGSDVRVLGVRIGRVVAVEPQGRTVRVEMRYDRDWLVPASAQAVIVPPSVVSDRYVQLTPAYNGGPALADGAELPVERTAAPMEIDDIYRALDDFNRALGPQGANADGALTDLLATGRANLEGNGAALGGTLDGLSRALDTLSDGRQDLFGTVGNLQEFTTALARSDQQVRSFNVQLAGVAQQLAGERDELAAALRNLATALAEVTTFVKQNRAALASNVDALADVTGILVRQQQSLIDILDVAPLALSNLNLAYNPRSGTLDTRDNVLGPYDSASFVCSLMVDLLPAAKVSRKCFLLAQTLQSKKLPMTDQLRKLLKLPPVPKAPLPPAPVDEPQPSTMDRTLGGSCDEKADPRGARAGPAGRRMRPAQPRRRAAARRRAVRPELPRHRRVRRCARPCQAGRREGRRRHRRQRRGRLARRLDREGAAAHRPRRAAPRERHGRRATDEPAGGEVRRGVRAGHRGGARHARGRRHDPAGTYQAWRRGGGGARRARPATQRRRPGPAQDDQRGAGHRARRA</sequence>
<evidence type="ECO:0000256" key="1">
    <source>
        <dbReference type="SAM" id="MobiDB-lite"/>
    </source>
</evidence>
<name>A0A6F8XIW9_9ACTN</name>
<feature type="compositionally biased region" description="Basic residues" evidence="1">
    <location>
        <begin position="406"/>
        <end position="423"/>
    </location>
</feature>
<dbReference type="InterPro" id="IPR052336">
    <property type="entry name" value="MlaD_Phospholipid_Transporter"/>
</dbReference>
<gene>
    <name evidence="4" type="ORF">Pflav_001700</name>
</gene>
<feature type="compositionally biased region" description="Basic and acidic residues" evidence="1">
    <location>
        <begin position="478"/>
        <end position="489"/>
    </location>
</feature>
<dbReference type="EMBL" id="AP022870">
    <property type="protein sequence ID" value="BCB73760.1"/>
    <property type="molecule type" value="Genomic_DNA"/>
</dbReference>
<keyword evidence="5" id="KW-1185">Reference proteome</keyword>
<dbReference type="AlphaFoldDB" id="A0A6F8XIW9"/>
<accession>A0A6F8XIW9</accession>
<dbReference type="InterPro" id="IPR005693">
    <property type="entry name" value="Mce"/>
</dbReference>
<protein>
    <submittedName>
        <fullName evidence="4">Uncharacterized protein</fullName>
    </submittedName>
</protein>
<dbReference type="InterPro" id="IPR024516">
    <property type="entry name" value="Mce_C"/>
</dbReference>
<dbReference type="KEGG" id="pfla:Pflav_001700"/>
<feature type="domain" description="Mammalian cell entry C-terminal" evidence="3">
    <location>
        <begin position="109"/>
        <end position="279"/>
    </location>
</feature>
<dbReference type="GO" id="GO:0005576">
    <property type="term" value="C:extracellular region"/>
    <property type="evidence" value="ECO:0007669"/>
    <property type="project" value="TreeGrafter"/>
</dbReference>
<dbReference type="PANTHER" id="PTHR33371:SF4">
    <property type="entry name" value="INTERMEMBRANE PHOSPHOLIPID TRANSPORT SYSTEM BINDING PROTEIN MLAD"/>
    <property type="match status" value="1"/>
</dbReference>
<reference evidence="4 5" key="2">
    <citation type="submission" date="2020-03" db="EMBL/GenBank/DDBJ databases">
        <authorList>
            <person name="Ichikawa N."/>
            <person name="Kimura A."/>
            <person name="Kitahashi Y."/>
            <person name="Uohara A."/>
        </authorList>
    </citation>
    <scope>NUCLEOTIDE SEQUENCE [LARGE SCALE GENOMIC DNA]</scope>
    <source>
        <strain evidence="4 5">NBRC 107702</strain>
    </source>
</reference>
<feature type="compositionally biased region" description="Pro residues" evidence="1">
    <location>
        <begin position="362"/>
        <end position="376"/>
    </location>
</feature>
<feature type="compositionally biased region" description="Basic residues" evidence="1">
    <location>
        <begin position="447"/>
        <end position="461"/>
    </location>
</feature>
<proteinExistence type="predicted"/>
<dbReference type="NCBIfam" id="TIGR00996">
    <property type="entry name" value="Mtu_fam_mce"/>
    <property type="match status" value="1"/>
</dbReference>
<evidence type="ECO:0000259" key="2">
    <source>
        <dbReference type="Pfam" id="PF02470"/>
    </source>
</evidence>
<dbReference type="InterPro" id="IPR003399">
    <property type="entry name" value="Mce/MlaD"/>
</dbReference>
<dbReference type="PANTHER" id="PTHR33371">
    <property type="entry name" value="INTERMEMBRANE PHOSPHOLIPID TRANSPORT SYSTEM BINDING PROTEIN MLAD-RELATED"/>
    <property type="match status" value="1"/>
</dbReference>
<dbReference type="PROSITE" id="PS51257">
    <property type="entry name" value="PROKAR_LIPOPROTEIN"/>
    <property type="match status" value="1"/>
</dbReference>
<evidence type="ECO:0000259" key="3">
    <source>
        <dbReference type="Pfam" id="PF11887"/>
    </source>
</evidence>
<evidence type="ECO:0000313" key="5">
    <source>
        <dbReference type="Proteomes" id="UP000502508"/>
    </source>
</evidence>
<dbReference type="Pfam" id="PF02470">
    <property type="entry name" value="MlaD"/>
    <property type="match status" value="1"/>
</dbReference>
<feature type="compositionally biased region" description="Basic residues" evidence="1">
    <location>
        <begin position="533"/>
        <end position="544"/>
    </location>
</feature>